<feature type="coiled-coil region" evidence="1">
    <location>
        <begin position="27"/>
        <end position="57"/>
    </location>
</feature>
<evidence type="ECO:0000313" key="2">
    <source>
        <dbReference type="EMBL" id="RDX65560.1"/>
    </source>
</evidence>
<proteinExistence type="predicted"/>
<organism evidence="2 3">
    <name type="scientific">Mucuna pruriens</name>
    <name type="common">Velvet bean</name>
    <name type="synonym">Dolichos pruriens</name>
    <dbReference type="NCBI Taxonomy" id="157652"/>
    <lineage>
        <taxon>Eukaryota</taxon>
        <taxon>Viridiplantae</taxon>
        <taxon>Streptophyta</taxon>
        <taxon>Embryophyta</taxon>
        <taxon>Tracheophyta</taxon>
        <taxon>Spermatophyta</taxon>
        <taxon>Magnoliopsida</taxon>
        <taxon>eudicotyledons</taxon>
        <taxon>Gunneridae</taxon>
        <taxon>Pentapetalae</taxon>
        <taxon>rosids</taxon>
        <taxon>fabids</taxon>
        <taxon>Fabales</taxon>
        <taxon>Fabaceae</taxon>
        <taxon>Papilionoideae</taxon>
        <taxon>50 kb inversion clade</taxon>
        <taxon>NPAAA clade</taxon>
        <taxon>indigoferoid/millettioid clade</taxon>
        <taxon>Phaseoleae</taxon>
        <taxon>Mucuna</taxon>
    </lineage>
</organism>
<dbReference type="Proteomes" id="UP000257109">
    <property type="component" value="Unassembled WGS sequence"/>
</dbReference>
<name>A0A371EHN7_MUCPR</name>
<evidence type="ECO:0000256" key="1">
    <source>
        <dbReference type="SAM" id="Coils"/>
    </source>
</evidence>
<comment type="caution">
    <text evidence="2">The sequence shown here is derived from an EMBL/GenBank/DDBJ whole genome shotgun (WGS) entry which is preliminary data.</text>
</comment>
<dbReference type="EMBL" id="QJKJ01013835">
    <property type="protein sequence ID" value="RDX65560.1"/>
    <property type="molecule type" value="Genomic_DNA"/>
</dbReference>
<dbReference type="AlphaFoldDB" id="A0A371EHN7"/>
<protein>
    <submittedName>
        <fullName evidence="2">Uncharacterized protein</fullName>
    </submittedName>
</protein>
<accession>A0A371EHN7</accession>
<sequence>MGIRRDVRACKKTSHKVKALLKEAYEKKEGEKDMKELQEYQDEIEELQWEKASKHQQVRPFCVVKKTNNVKSPHELLFIRNPETTIKLGKSKKQIIINNAHNMKSRARAFNVVNSKGFKLMIEAIRNFSTHLKVSSYYECRAPLLKKELKSKRGLLKSHTKERISGSRFVRNVDASRYRKLKHNYLSPWIVLLRRWENKIKCKCYEQ</sequence>
<gene>
    <name evidence="2" type="ORF">CR513_55777</name>
</gene>
<keyword evidence="3" id="KW-1185">Reference proteome</keyword>
<reference evidence="2" key="1">
    <citation type="submission" date="2018-05" db="EMBL/GenBank/DDBJ databases">
        <title>Draft genome of Mucuna pruriens seed.</title>
        <authorList>
            <person name="Nnadi N.E."/>
            <person name="Vos R."/>
            <person name="Hasami M.H."/>
            <person name="Devisetty U.K."/>
            <person name="Aguiy J.C."/>
        </authorList>
    </citation>
    <scope>NUCLEOTIDE SEQUENCE [LARGE SCALE GENOMIC DNA]</scope>
    <source>
        <strain evidence="2">JCA_2017</strain>
    </source>
</reference>
<evidence type="ECO:0000313" key="3">
    <source>
        <dbReference type="Proteomes" id="UP000257109"/>
    </source>
</evidence>
<keyword evidence="1" id="KW-0175">Coiled coil</keyword>
<feature type="non-terminal residue" evidence="2">
    <location>
        <position position="1"/>
    </location>
</feature>